<keyword evidence="7" id="KW-0460">Magnesium</keyword>
<dbReference type="GO" id="GO:0046872">
    <property type="term" value="F:metal ion binding"/>
    <property type="evidence" value="ECO:0007669"/>
    <property type="project" value="UniProtKB-KW"/>
</dbReference>
<dbReference type="PANTHER" id="PTHR22926">
    <property type="entry name" value="PHOSPHO-N-ACETYLMURAMOYL-PENTAPEPTIDE-TRANSFERASE"/>
    <property type="match status" value="1"/>
</dbReference>
<proteinExistence type="predicted"/>
<keyword evidence="7" id="KW-0479">Metal-binding</keyword>
<evidence type="ECO:0000256" key="2">
    <source>
        <dbReference type="ARBA" id="ARBA00022475"/>
    </source>
</evidence>
<dbReference type="GO" id="GO:0016780">
    <property type="term" value="F:phosphotransferase activity, for other substituted phosphate groups"/>
    <property type="evidence" value="ECO:0007669"/>
    <property type="project" value="InterPro"/>
</dbReference>
<keyword evidence="6 8" id="KW-0472">Membrane</keyword>
<evidence type="ECO:0000313" key="10">
    <source>
        <dbReference type="Proteomes" id="UP000580043"/>
    </source>
</evidence>
<feature type="transmembrane region" description="Helical" evidence="8">
    <location>
        <begin position="151"/>
        <end position="169"/>
    </location>
</feature>
<feature type="transmembrane region" description="Helical" evidence="8">
    <location>
        <begin position="301"/>
        <end position="322"/>
    </location>
</feature>
<dbReference type="InterPro" id="IPR000715">
    <property type="entry name" value="Glycosyl_transferase_4"/>
</dbReference>
<accession>A0A848G3U7</accession>
<comment type="cofactor">
    <cofactor evidence="7">
        <name>Mg(2+)</name>
        <dbReference type="ChEBI" id="CHEBI:18420"/>
    </cofactor>
</comment>
<protein>
    <submittedName>
        <fullName evidence="9">Glycosyltransferase family 4 protein</fullName>
    </submittedName>
</protein>
<dbReference type="CDD" id="cd06854">
    <property type="entry name" value="GT_WbpL_WbcO_like"/>
    <property type="match status" value="1"/>
</dbReference>
<dbReference type="Proteomes" id="UP000580043">
    <property type="component" value="Unassembled WGS sequence"/>
</dbReference>
<evidence type="ECO:0000256" key="7">
    <source>
        <dbReference type="PIRSR" id="PIRSR600715-1"/>
    </source>
</evidence>
<keyword evidence="2" id="KW-1003">Cell membrane</keyword>
<dbReference type="Pfam" id="PF00953">
    <property type="entry name" value="Glycos_transf_4"/>
    <property type="match status" value="1"/>
</dbReference>
<evidence type="ECO:0000256" key="3">
    <source>
        <dbReference type="ARBA" id="ARBA00022679"/>
    </source>
</evidence>
<keyword evidence="4 8" id="KW-0812">Transmembrane</keyword>
<dbReference type="PANTHER" id="PTHR22926:SF3">
    <property type="entry name" value="UNDECAPRENYL-PHOSPHATE ALPHA-N-ACETYLGLUCOSAMINYL 1-PHOSPHATE TRANSFERASE"/>
    <property type="match status" value="1"/>
</dbReference>
<dbReference type="GO" id="GO:0005886">
    <property type="term" value="C:plasma membrane"/>
    <property type="evidence" value="ECO:0007669"/>
    <property type="project" value="UniProtKB-SubCell"/>
</dbReference>
<evidence type="ECO:0000256" key="5">
    <source>
        <dbReference type="ARBA" id="ARBA00022989"/>
    </source>
</evidence>
<name>A0A848G3U7_9RHOO</name>
<feature type="transmembrane region" description="Helical" evidence="8">
    <location>
        <begin position="228"/>
        <end position="247"/>
    </location>
</feature>
<dbReference type="GO" id="GO:0071555">
    <property type="term" value="P:cell wall organization"/>
    <property type="evidence" value="ECO:0007669"/>
    <property type="project" value="TreeGrafter"/>
</dbReference>
<feature type="transmembrane region" description="Helical" evidence="8">
    <location>
        <begin position="105"/>
        <end position="121"/>
    </location>
</feature>
<evidence type="ECO:0000256" key="4">
    <source>
        <dbReference type="ARBA" id="ARBA00022692"/>
    </source>
</evidence>
<dbReference type="EMBL" id="JABBGA010000005">
    <property type="protein sequence ID" value="NML25892.1"/>
    <property type="molecule type" value="Genomic_DNA"/>
</dbReference>
<evidence type="ECO:0000256" key="6">
    <source>
        <dbReference type="ARBA" id="ARBA00023136"/>
    </source>
</evidence>
<keyword evidence="10" id="KW-1185">Reference proteome</keyword>
<reference evidence="9 10" key="1">
    <citation type="submission" date="2020-04" db="EMBL/GenBank/DDBJ databases">
        <title>Zoogloea sp. G-4-1-14 isolated from soil.</title>
        <authorList>
            <person name="Dahal R.H."/>
        </authorList>
    </citation>
    <scope>NUCLEOTIDE SEQUENCE [LARGE SCALE GENOMIC DNA]</scope>
    <source>
        <strain evidence="9 10">G-4-1-14</strain>
    </source>
</reference>
<feature type="transmembrane region" description="Helical" evidence="8">
    <location>
        <begin position="278"/>
        <end position="295"/>
    </location>
</feature>
<feature type="transmembrane region" description="Helical" evidence="8">
    <location>
        <begin position="75"/>
        <end position="93"/>
    </location>
</feature>
<gene>
    <name evidence="9" type="ORF">HHL15_09080</name>
</gene>
<feature type="binding site" evidence="7">
    <location>
        <position position="203"/>
    </location>
    <ligand>
        <name>Mg(2+)</name>
        <dbReference type="ChEBI" id="CHEBI:18420"/>
    </ligand>
</feature>
<keyword evidence="5 8" id="KW-1133">Transmembrane helix</keyword>
<dbReference type="GO" id="GO:0009103">
    <property type="term" value="P:lipopolysaccharide biosynthetic process"/>
    <property type="evidence" value="ECO:0007669"/>
    <property type="project" value="TreeGrafter"/>
</dbReference>
<comment type="caution">
    <text evidence="9">The sequence shown here is derived from an EMBL/GenBank/DDBJ whole genome shotgun (WGS) entry which is preliminary data.</text>
</comment>
<evidence type="ECO:0000256" key="8">
    <source>
        <dbReference type="SAM" id="Phobius"/>
    </source>
</evidence>
<feature type="binding site" evidence="7">
    <location>
        <position position="143"/>
    </location>
    <ligand>
        <name>Mg(2+)</name>
        <dbReference type="ChEBI" id="CHEBI:18420"/>
    </ligand>
</feature>
<sequence length="333" mass="35243">MAPEVLLVSVVLLAFGVAWGVTRACCQPGSWLHFLDMPNERSLHATPTPRTGGVGVMAGVLAAGAWVALLGRPGWVELVALPGAGLLALLGLVDDRRSLSARVRLLAQVAVAVLFLALAGFQLPWWGWPLLGLGLVWMSNLYNFMDGSDGLAGGMALFGFSFLAAAAWLVGEAGLAALAASVAAAAAGFLCFNLHPARIFMGDVGSVPLGFLAGALGIAGWARGAWPLWFPLLVFAPFILDATVTLAKRAQRGEKVWQAHRSHYYQRLVRLGLGHRRTAWLAYALMAGAGGAGLLALSSGFSLQCIIITMILLVHLLLGYWIDRAWRCHEAGG</sequence>
<organism evidence="9 10">
    <name type="scientific">Zoogloea dura</name>
    <dbReference type="NCBI Taxonomy" id="2728840"/>
    <lineage>
        <taxon>Bacteria</taxon>
        <taxon>Pseudomonadati</taxon>
        <taxon>Pseudomonadota</taxon>
        <taxon>Betaproteobacteria</taxon>
        <taxon>Rhodocyclales</taxon>
        <taxon>Zoogloeaceae</taxon>
        <taxon>Zoogloea</taxon>
    </lineage>
</organism>
<evidence type="ECO:0000256" key="1">
    <source>
        <dbReference type="ARBA" id="ARBA00004651"/>
    </source>
</evidence>
<dbReference type="AlphaFoldDB" id="A0A848G3U7"/>
<feature type="transmembrane region" description="Helical" evidence="8">
    <location>
        <begin position="175"/>
        <end position="192"/>
    </location>
</feature>
<evidence type="ECO:0000313" key="9">
    <source>
        <dbReference type="EMBL" id="NML25892.1"/>
    </source>
</evidence>
<dbReference type="GO" id="GO:0044038">
    <property type="term" value="P:cell wall macromolecule biosynthetic process"/>
    <property type="evidence" value="ECO:0007669"/>
    <property type="project" value="TreeGrafter"/>
</dbReference>
<comment type="subcellular location">
    <subcellularLocation>
        <location evidence="1">Cell membrane</location>
        <topology evidence="1">Multi-pass membrane protein</topology>
    </subcellularLocation>
</comment>
<dbReference type="RefSeq" id="WP_169145433.1">
    <property type="nucleotide sequence ID" value="NZ_JABBGA010000005.1"/>
</dbReference>
<keyword evidence="3 9" id="KW-0808">Transferase</keyword>